<evidence type="ECO:0000259" key="3">
    <source>
        <dbReference type="PROSITE" id="PS51186"/>
    </source>
</evidence>
<dbReference type="PANTHER" id="PTHR43877:SF2">
    <property type="entry name" value="AMINOALKYLPHOSPHONATE N-ACETYLTRANSFERASE-RELATED"/>
    <property type="match status" value="1"/>
</dbReference>
<proteinExistence type="predicted"/>
<name>A0ABW7Z4Q0_9ACTN</name>
<dbReference type="PROSITE" id="PS51186">
    <property type="entry name" value="GNAT"/>
    <property type="match status" value="2"/>
</dbReference>
<dbReference type="PANTHER" id="PTHR43877">
    <property type="entry name" value="AMINOALKYLPHOSPHONATE N-ACETYLTRANSFERASE-RELATED-RELATED"/>
    <property type="match status" value="1"/>
</dbReference>
<comment type="caution">
    <text evidence="4">The sequence shown here is derived from an EMBL/GenBank/DDBJ whole genome shotgun (WGS) entry which is preliminary data.</text>
</comment>
<reference evidence="4 5" key="1">
    <citation type="submission" date="2024-10" db="EMBL/GenBank/DDBJ databases">
        <title>The Natural Products Discovery Center: Release of the First 8490 Sequenced Strains for Exploring Actinobacteria Biosynthetic Diversity.</title>
        <authorList>
            <person name="Kalkreuter E."/>
            <person name="Kautsar S.A."/>
            <person name="Yang D."/>
            <person name="Bader C.D."/>
            <person name="Teijaro C.N."/>
            <person name="Fluegel L."/>
            <person name="Davis C.M."/>
            <person name="Simpson J.R."/>
            <person name="Lauterbach L."/>
            <person name="Steele A.D."/>
            <person name="Gui C."/>
            <person name="Meng S."/>
            <person name="Li G."/>
            <person name="Viehrig K."/>
            <person name="Ye F."/>
            <person name="Su P."/>
            <person name="Kiefer A.F."/>
            <person name="Nichols A."/>
            <person name="Cepeda A.J."/>
            <person name="Yan W."/>
            <person name="Fan B."/>
            <person name="Jiang Y."/>
            <person name="Adhikari A."/>
            <person name="Zheng C.-J."/>
            <person name="Schuster L."/>
            <person name="Cowan T.M."/>
            <person name="Smanski M.J."/>
            <person name="Chevrette M.G."/>
            <person name="De Carvalho L.P.S."/>
            <person name="Shen B."/>
        </authorList>
    </citation>
    <scope>NUCLEOTIDE SEQUENCE [LARGE SCALE GENOMIC DNA]</scope>
    <source>
        <strain evidence="4 5">NPDC050545</strain>
    </source>
</reference>
<dbReference type="EC" id="2.3.1.-" evidence="4"/>
<keyword evidence="5" id="KW-1185">Reference proteome</keyword>
<dbReference type="EMBL" id="JBITGY010000011">
    <property type="protein sequence ID" value="MFI6503154.1"/>
    <property type="molecule type" value="Genomic_DNA"/>
</dbReference>
<keyword evidence="2 4" id="KW-0012">Acyltransferase</keyword>
<protein>
    <submittedName>
        <fullName evidence="4">GNAT family N-acetyltransferase</fullName>
        <ecNumber evidence="4">2.3.1.-</ecNumber>
    </submittedName>
</protein>
<evidence type="ECO:0000256" key="1">
    <source>
        <dbReference type="ARBA" id="ARBA00022679"/>
    </source>
</evidence>
<dbReference type="InterPro" id="IPR050832">
    <property type="entry name" value="Bact_Acetyltransf"/>
</dbReference>
<dbReference type="RefSeq" id="WP_397088946.1">
    <property type="nucleotide sequence ID" value="NZ_JBITGY010000011.1"/>
</dbReference>
<dbReference type="CDD" id="cd04301">
    <property type="entry name" value="NAT_SF"/>
    <property type="match status" value="1"/>
</dbReference>
<gene>
    <name evidence="4" type="ORF">ACIBG2_37630</name>
</gene>
<dbReference type="Pfam" id="PF00583">
    <property type="entry name" value="Acetyltransf_1"/>
    <property type="match status" value="1"/>
</dbReference>
<keyword evidence="1 4" id="KW-0808">Transferase</keyword>
<evidence type="ECO:0000256" key="2">
    <source>
        <dbReference type="ARBA" id="ARBA00023315"/>
    </source>
</evidence>
<sequence>MRFRPAVEADLDRLLACTVEDGISWADPERLKTFLADGQYRYERIWVAEQDGRILARAVWWSFAGNPRPMALDCVYADASVEDRVGLAAALLTCAHEAYGERPAYHVFLPNGWRERPRAAAAIAWRREAAARAGLTSELERLRYAWTPDDPLPGPSRRLVFRHEADDEVFAEAFRRVAEGTLDHETRQALLVKDPVTQARDDVEDYKQMPGDRAWWMLAHTPAGDLVGIALPSANNGGPVVGYLGVVPEHRGRGYADDLLGEITRFLAGRGAQRIAADTDLGNVPMARSFERLGYRNYSIRLVLSAG</sequence>
<feature type="domain" description="N-acetyltransferase" evidence="3">
    <location>
        <begin position="1"/>
        <end position="153"/>
    </location>
</feature>
<dbReference type="Proteomes" id="UP001612741">
    <property type="component" value="Unassembled WGS sequence"/>
</dbReference>
<dbReference type="InterPro" id="IPR000182">
    <property type="entry name" value="GNAT_dom"/>
</dbReference>
<dbReference type="SUPFAM" id="SSF55729">
    <property type="entry name" value="Acyl-CoA N-acyltransferases (Nat)"/>
    <property type="match status" value="2"/>
</dbReference>
<feature type="domain" description="N-acetyltransferase" evidence="3">
    <location>
        <begin position="172"/>
        <end position="307"/>
    </location>
</feature>
<evidence type="ECO:0000313" key="4">
    <source>
        <dbReference type="EMBL" id="MFI6503154.1"/>
    </source>
</evidence>
<dbReference type="InterPro" id="IPR016181">
    <property type="entry name" value="Acyl_CoA_acyltransferase"/>
</dbReference>
<dbReference type="Gene3D" id="3.40.630.30">
    <property type="match status" value="1"/>
</dbReference>
<evidence type="ECO:0000313" key="5">
    <source>
        <dbReference type="Proteomes" id="UP001612741"/>
    </source>
</evidence>
<organism evidence="4 5">
    <name type="scientific">Nonomuraea typhae</name>
    <dbReference type="NCBI Taxonomy" id="2603600"/>
    <lineage>
        <taxon>Bacteria</taxon>
        <taxon>Bacillati</taxon>
        <taxon>Actinomycetota</taxon>
        <taxon>Actinomycetes</taxon>
        <taxon>Streptosporangiales</taxon>
        <taxon>Streptosporangiaceae</taxon>
        <taxon>Nonomuraea</taxon>
    </lineage>
</organism>
<accession>A0ABW7Z4Q0</accession>
<dbReference type="GO" id="GO:0016746">
    <property type="term" value="F:acyltransferase activity"/>
    <property type="evidence" value="ECO:0007669"/>
    <property type="project" value="UniProtKB-KW"/>
</dbReference>